<dbReference type="Gramene" id="EOY32498">
    <property type="protein sequence ID" value="EOY32498"/>
    <property type="gene ID" value="TCM_040454"/>
</dbReference>
<feature type="transmembrane region" description="Helical" evidence="1">
    <location>
        <begin position="69"/>
        <end position="86"/>
    </location>
</feature>
<organism evidence="2 3">
    <name type="scientific">Theobroma cacao</name>
    <name type="common">Cacao</name>
    <name type="synonym">Cocoa</name>
    <dbReference type="NCBI Taxonomy" id="3641"/>
    <lineage>
        <taxon>Eukaryota</taxon>
        <taxon>Viridiplantae</taxon>
        <taxon>Streptophyta</taxon>
        <taxon>Embryophyta</taxon>
        <taxon>Tracheophyta</taxon>
        <taxon>Spermatophyta</taxon>
        <taxon>Magnoliopsida</taxon>
        <taxon>eudicotyledons</taxon>
        <taxon>Gunneridae</taxon>
        <taxon>Pentapetalae</taxon>
        <taxon>rosids</taxon>
        <taxon>malvids</taxon>
        <taxon>Malvales</taxon>
        <taxon>Malvaceae</taxon>
        <taxon>Byttnerioideae</taxon>
        <taxon>Theobroma</taxon>
    </lineage>
</organism>
<gene>
    <name evidence="2" type="ORF">TCM_040454</name>
</gene>
<evidence type="ECO:0000313" key="3">
    <source>
        <dbReference type="Proteomes" id="UP000026915"/>
    </source>
</evidence>
<accession>A0A061GSU5</accession>
<keyword evidence="1" id="KW-1133">Transmembrane helix</keyword>
<keyword evidence="1" id="KW-0472">Membrane</keyword>
<dbReference type="EMBL" id="CM001887">
    <property type="protein sequence ID" value="EOY32498.1"/>
    <property type="molecule type" value="Genomic_DNA"/>
</dbReference>
<reference evidence="2 3" key="1">
    <citation type="journal article" date="2013" name="Genome Biol.">
        <title>The genome sequence of the most widely cultivated cacao type and its use to identify candidate genes regulating pod color.</title>
        <authorList>
            <person name="Motamayor J.C."/>
            <person name="Mockaitis K."/>
            <person name="Schmutz J."/>
            <person name="Haiminen N."/>
            <person name="Iii D.L."/>
            <person name="Cornejo O."/>
            <person name="Findley S.D."/>
            <person name="Zheng P."/>
            <person name="Utro F."/>
            <person name="Royaert S."/>
            <person name="Saski C."/>
            <person name="Jenkins J."/>
            <person name="Podicheti R."/>
            <person name="Zhao M."/>
            <person name="Scheffler B.E."/>
            <person name="Stack J.C."/>
            <person name="Feltus F.A."/>
            <person name="Mustiga G.M."/>
            <person name="Amores F."/>
            <person name="Phillips W."/>
            <person name="Marelli J.P."/>
            <person name="May G.D."/>
            <person name="Shapiro H."/>
            <person name="Ma J."/>
            <person name="Bustamante C.D."/>
            <person name="Schnell R.J."/>
            <person name="Main D."/>
            <person name="Gilbert D."/>
            <person name="Parida L."/>
            <person name="Kuhn D.N."/>
        </authorList>
    </citation>
    <scope>NUCLEOTIDE SEQUENCE [LARGE SCALE GENOMIC DNA]</scope>
    <source>
        <strain evidence="3">cv. Matina 1-6</strain>
    </source>
</reference>
<protein>
    <submittedName>
        <fullName evidence="2">Uncharacterized protein</fullName>
    </submittedName>
</protein>
<dbReference type="Proteomes" id="UP000026915">
    <property type="component" value="Chromosome 9"/>
</dbReference>
<sequence length="140" mass="15696">MDSRSSSSNRLRLEIKHLDDFFLDCSFFLLYLNLLNFFFLGNLQEDCADKHLICSPCGKAHGALSFLELWAMLAICAVVMVMLLLIEQWMDLFPLALGLGLDHVSLKHHHLAFGHEVGIGAAMQGHEGAWKETQVVGVRV</sequence>
<feature type="transmembrane region" description="Helical" evidence="1">
    <location>
        <begin position="21"/>
        <end position="40"/>
    </location>
</feature>
<dbReference type="HOGENOM" id="CLU_1838790_0_0_1"/>
<proteinExistence type="predicted"/>
<keyword evidence="3" id="KW-1185">Reference proteome</keyword>
<dbReference type="InParanoid" id="A0A061GSU5"/>
<dbReference type="AlphaFoldDB" id="A0A061GSU5"/>
<evidence type="ECO:0000313" key="2">
    <source>
        <dbReference type="EMBL" id="EOY32498.1"/>
    </source>
</evidence>
<keyword evidence="1" id="KW-0812">Transmembrane</keyword>
<evidence type="ECO:0000256" key="1">
    <source>
        <dbReference type="SAM" id="Phobius"/>
    </source>
</evidence>
<name>A0A061GSU5_THECC</name>